<dbReference type="Pfam" id="PF13183">
    <property type="entry name" value="Fer4_8"/>
    <property type="match status" value="1"/>
</dbReference>
<keyword evidence="2" id="KW-0285">Flavoprotein</keyword>
<dbReference type="InterPro" id="IPR004113">
    <property type="entry name" value="FAD-bd_oxidored_4_C"/>
</dbReference>
<comment type="caution">
    <text evidence="9">The sequence shown here is derived from an EMBL/GenBank/DDBJ whole genome shotgun (WGS) entry which is preliminary data.</text>
</comment>
<dbReference type="InterPro" id="IPR036318">
    <property type="entry name" value="FAD-bd_PCMH-like_sf"/>
</dbReference>
<gene>
    <name evidence="9" type="ORF">ACFPA8_12640</name>
</gene>
<evidence type="ECO:0000256" key="4">
    <source>
        <dbReference type="ARBA" id="ARBA00022827"/>
    </source>
</evidence>
<keyword evidence="3" id="KW-0479">Metal-binding</keyword>
<dbReference type="PANTHER" id="PTHR11748">
    <property type="entry name" value="D-LACTATE DEHYDROGENASE"/>
    <property type="match status" value="1"/>
</dbReference>
<dbReference type="InterPro" id="IPR016164">
    <property type="entry name" value="FAD-linked_Oxase-like_C"/>
</dbReference>
<name>A0ABV9A510_9ACTN</name>
<keyword evidence="10" id="KW-1185">Reference proteome</keyword>
<dbReference type="Pfam" id="PF01565">
    <property type="entry name" value="FAD_binding_4"/>
    <property type="match status" value="1"/>
</dbReference>
<evidence type="ECO:0000313" key="9">
    <source>
        <dbReference type="EMBL" id="MFC4494984.1"/>
    </source>
</evidence>
<evidence type="ECO:0000256" key="5">
    <source>
        <dbReference type="ARBA" id="ARBA00023002"/>
    </source>
</evidence>
<reference evidence="10" key="1">
    <citation type="journal article" date="2019" name="Int. J. Syst. Evol. Microbiol.">
        <title>The Global Catalogue of Microorganisms (GCM) 10K type strain sequencing project: providing services to taxonomists for standard genome sequencing and annotation.</title>
        <authorList>
            <consortium name="The Broad Institute Genomics Platform"/>
            <consortium name="The Broad Institute Genome Sequencing Center for Infectious Disease"/>
            <person name="Wu L."/>
            <person name="Ma J."/>
        </authorList>
    </citation>
    <scope>NUCLEOTIDE SEQUENCE [LARGE SCALE GENOMIC DNA]</scope>
    <source>
        <strain evidence="10">CGMCC 4.7357</strain>
    </source>
</reference>
<keyword evidence="6" id="KW-0408">Iron</keyword>
<dbReference type="Pfam" id="PF02754">
    <property type="entry name" value="CCG"/>
    <property type="match status" value="2"/>
</dbReference>
<dbReference type="SUPFAM" id="SSF55103">
    <property type="entry name" value="FAD-linked oxidases, C-terminal domain"/>
    <property type="match status" value="1"/>
</dbReference>
<dbReference type="Proteomes" id="UP001595997">
    <property type="component" value="Unassembled WGS sequence"/>
</dbReference>
<dbReference type="PROSITE" id="PS51387">
    <property type="entry name" value="FAD_PCMH"/>
    <property type="match status" value="1"/>
</dbReference>
<keyword evidence="4" id="KW-0274">FAD</keyword>
<evidence type="ECO:0000256" key="2">
    <source>
        <dbReference type="ARBA" id="ARBA00022630"/>
    </source>
</evidence>
<feature type="domain" description="FAD-binding PCMH-type" evidence="8">
    <location>
        <begin position="48"/>
        <end position="283"/>
    </location>
</feature>
<keyword evidence="5" id="KW-0560">Oxidoreductase</keyword>
<organism evidence="9 10">
    <name type="scientific">Streptomyces ovatisporus</name>
    <dbReference type="NCBI Taxonomy" id="1128682"/>
    <lineage>
        <taxon>Bacteria</taxon>
        <taxon>Bacillati</taxon>
        <taxon>Actinomycetota</taxon>
        <taxon>Actinomycetes</taxon>
        <taxon>Kitasatosporales</taxon>
        <taxon>Streptomycetaceae</taxon>
        <taxon>Streptomyces</taxon>
    </lineage>
</organism>
<protein>
    <submittedName>
        <fullName evidence="9">FAD-binding and (Fe-S)-binding domain-containing protein</fullName>
    </submittedName>
</protein>
<dbReference type="InterPro" id="IPR016166">
    <property type="entry name" value="FAD-bd_PCMH"/>
</dbReference>
<accession>A0ABV9A510</accession>
<comment type="cofactor">
    <cofactor evidence="1">
        <name>FAD</name>
        <dbReference type="ChEBI" id="CHEBI:57692"/>
    </cofactor>
</comment>
<dbReference type="EMBL" id="JBHSFH010000006">
    <property type="protein sequence ID" value="MFC4494984.1"/>
    <property type="molecule type" value="Genomic_DNA"/>
</dbReference>
<evidence type="ECO:0000256" key="1">
    <source>
        <dbReference type="ARBA" id="ARBA00001974"/>
    </source>
</evidence>
<proteinExistence type="predicted"/>
<dbReference type="Gene3D" id="3.30.465.10">
    <property type="match status" value="1"/>
</dbReference>
<evidence type="ECO:0000259" key="8">
    <source>
        <dbReference type="PROSITE" id="PS51387"/>
    </source>
</evidence>
<dbReference type="InterPro" id="IPR017896">
    <property type="entry name" value="4Fe4S_Fe-S-bd"/>
</dbReference>
<dbReference type="Gene3D" id="1.10.45.10">
    <property type="entry name" value="Vanillyl-alcohol Oxidase, Chain A, domain 4"/>
    <property type="match status" value="1"/>
</dbReference>
<dbReference type="PANTHER" id="PTHR11748:SF119">
    <property type="entry name" value="D-2-HYDROXYGLUTARATE DEHYDROGENASE"/>
    <property type="match status" value="1"/>
</dbReference>
<dbReference type="SUPFAM" id="SSF56176">
    <property type="entry name" value="FAD-binding/transporter-associated domain-like"/>
    <property type="match status" value="1"/>
</dbReference>
<dbReference type="Gene3D" id="3.30.70.2740">
    <property type="match status" value="1"/>
</dbReference>
<dbReference type="Pfam" id="PF02913">
    <property type="entry name" value="FAD-oxidase_C"/>
    <property type="match status" value="1"/>
</dbReference>
<evidence type="ECO:0000256" key="6">
    <source>
        <dbReference type="ARBA" id="ARBA00023004"/>
    </source>
</evidence>
<keyword evidence="7" id="KW-0411">Iron-sulfur</keyword>
<evidence type="ECO:0000256" key="3">
    <source>
        <dbReference type="ARBA" id="ARBA00022723"/>
    </source>
</evidence>
<dbReference type="PROSITE" id="PS00198">
    <property type="entry name" value="4FE4S_FER_1"/>
    <property type="match status" value="1"/>
</dbReference>
<dbReference type="InterPro" id="IPR017900">
    <property type="entry name" value="4Fe4S_Fe_S_CS"/>
</dbReference>
<dbReference type="SUPFAM" id="SSF46548">
    <property type="entry name" value="alpha-helical ferredoxin"/>
    <property type="match status" value="1"/>
</dbReference>
<dbReference type="InterPro" id="IPR006094">
    <property type="entry name" value="Oxid_FAD_bind_N"/>
</dbReference>
<dbReference type="InterPro" id="IPR004017">
    <property type="entry name" value="Cys_rich_dom"/>
</dbReference>
<sequence length="1012" mass="108522">MTATSGDAPATGTAPAREVEARLRREFDGDVQFDDYTRHLFSRDASMYAIKPLGVVFPRHSADVQAAVAVAGEYGVPVVPRGAGTSLAGQTVGPGLVLDLSRHMNRIVELDPGRRTALVEAGVVQDQLNRAAAEHGLMFGPDTSTSNRATVGGMIGNNSAGSGSIRYGMTIDHVRELDVVLADAREAHLAPVDEDVREQRAGEPTLEGRLYRELPRIVAENADAIASGFPQFWRRACGYRLDRLPVPGRSGAAGGQFDLAKFVVGSEGTLVLATRALVDLVPRPARTVIAVGHFTSVAAAIEATEDALACDPAAVELMDRQILDLARGKIEYASLSGILEGDPEALLFVTFTGDHEAALTGALERLTSLWSRHGHGYHTLKAVTPAQQGSLLKVRKSSLGLLMAAGEGTRRPLAFVEDTAVDPVHLAEYTGRFKQVLDRHGLSAGFYGHCSVGCLHIRPFVDTAEPEQVATMRAVAEEIKDLVREYGGVNSSEHGDGLARSEFNREIFGDELYEAMRQVKGLFDPHDRLNPGKIVDAPAMTDNLRDPALPPAGPLRTQLTFEVVGGMRGAADRCMNIGLCRKSDSGTMCPSYMATLNEEDSTRGRANALVKALSEPDPHRALGDERLHEVLDLCLMCKACKSECPLGVDMATLKAEALSHRHAEHGVPRRSKVFGSIRRLNRLGSATAPLSNLPGRIRGLRLLMDRWLGITPARPLPRYTRNNLVRWFRKRHARPGGADTRPAGAPAAVPGTLTYLADSFTTYTEPGIGRAAIELLELAGWKVSLETRGCCGRAAFSKGLVTRAKDEARRLAALLAESGEPGSPVVGCEPSCLMTLRDEHRALLPDDPAVQDVAGRVRQVEELLAEAIDEGRLRLDGRSWPAGRRILYHGHCHQKAEVGTAATVELLRKIPGAEVVELDAGCCGMAGSFGFESEHYGLSMTVGGDRLFPAVAAESGTTVLAATGVSCRQQIFHGTERDAWHPVELVREALLSGPAAPAPAAADADTEGAARK</sequence>
<dbReference type="RefSeq" id="WP_386447006.1">
    <property type="nucleotide sequence ID" value="NZ_JBHSFH010000006.1"/>
</dbReference>
<evidence type="ECO:0000256" key="7">
    <source>
        <dbReference type="ARBA" id="ARBA00023014"/>
    </source>
</evidence>
<evidence type="ECO:0000313" key="10">
    <source>
        <dbReference type="Proteomes" id="UP001595997"/>
    </source>
</evidence>
<dbReference type="InterPro" id="IPR016171">
    <property type="entry name" value="Vanillyl_alc_oxidase_C-sub2"/>
</dbReference>
<dbReference type="InterPro" id="IPR016169">
    <property type="entry name" value="FAD-bd_PCMH_sub2"/>
</dbReference>